<feature type="compositionally biased region" description="Basic and acidic residues" evidence="1">
    <location>
        <begin position="1"/>
        <end position="12"/>
    </location>
</feature>
<dbReference type="OrthoDB" id="346839at2759"/>
<feature type="compositionally biased region" description="Low complexity" evidence="1">
    <location>
        <begin position="35"/>
        <end position="45"/>
    </location>
</feature>
<feature type="compositionally biased region" description="Basic residues" evidence="1">
    <location>
        <begin position="21"/>
        <end position="34"/>
    </location>
</feature>
<evidence type="ECO:0000313" key="3">
    <source>
        <dbReference type="Proteomes" id="UP000562929"/>
    </source>
</evidence>
<feature type="region of interest" description="Disordered" evidence="1">
    <location>
        <begin position="1"/>
        <end position="57"/>
    </location>
</feature>
<dbReference type="EMBL" id="JAACLJ010000006">
    <property type="protein sequence ID" value="KAF4584438.1"/>
    <property type="molecule type" value="Genomic_DNA"/>
</dbReference>
<protein>
    <submittedName>
        <fullName evidence="2">Protein mlo3-like protein</fullName>
    </submittedName>
</protein>
<organism evidence="2 3">
    <name type="scientific">Ophiocordyceps camponoti-floridani</name>
    <dbReference type="NCBI Taxonomy" id="2030778"/>
    <lineage>
        <taxon>Eukaryota</taxon>
        <taxon>Fungi</taxon>
        <taxon>Dikarya</taxon>
        <taxon>Ascomycota</taxon>
        <taxon>Pezizomycotina</taxon>
        <taxon>Sordariomycetes</taxon>
        <taxon>Hypocreomycetidae</taxon>
        <taxon>Hypocreales</taxon>
        <taxon>Ophiocordycipitaceae</taxon>
        <taxon>Ophiocordyceps</taxon>
    </lineage>
</organism>
<evidence type="ECO:0000256" key="1">
    <source>
        <dbReference type="SAM" id="MobiDB-lite"/>
    </source>
</evidence>
<dbReference type="Proteomes" id="UP000562929">
    <property type="component" value="Unassembled WGS sequence"/>
</dbReference>
<proteinExistence type="predicted"/>
<gene>
    <name evidence="2" type="ORF">GQ602_005811</name>
</gene>
<evidence type="ECO:0000313" key="2">
    <source>
        <dbReference type="EMBL" id="KAF4584438.1"/>
    </source>
</evidence>
<comment type="caution">
    <text evidence="2">The sequence shown here is derived from an EMBL/GenBank/DDBJ whole genome shotgun (WGS) entry which is preliminary data.</text>
</comment>
<name>A0A8H4Q413_9HYPO</name>
<accession>A0A8H4Q413</accession>
<dbReference type="AlphaFoldDB" id="A0A8H4Q413"/>
<reference evidence="2 3" key="1">
    <citation type="journal article" date="2020" name="G3 (Bethesda)">
        <title>Genetic Underpinnings of Host Manipulation by Ophiocordyceps as Revealed by Comparative Transcriptomics.</title>
        <authorList>
            <person name="Will I."/>
            <person name="Das B."/>
            <person name="Trinh T."/>
            <person name="Brachmann A."/>
            <person name="Ohm R.A."/>
            <person name="de Bekker C."/>
        </authorList>
    </citation>
    <scope>NUCLEOTIDE SEQUENCE [LARGE SCALE GENOMIC DNA]</scope>
    <source>
        <strain evidence="2 3">EC05</strain>
    </source>
</reference>
<sequence length="93" mass="9884">MSSGNKLDKPLDEIVSAQRRSAVRRRNHPTRRTAGRPAPAAPVGGIQKATKAGRGVAAKPIPAKGSAIFGESKVIVSNLPKDVSEQQIKVCFR</sequence>
<keyword evidence="3" id="KW-1185">Reference proteome</keyword>